<feature type="domain" description="Pyridoxamine 5'-phosphate oxidase N-terminal" evidence="2">
    <location>
        <begin position="27"/>
        <end position="119"/>
    </location>
</feature>
<dbReference type="Gene3D" id="2.30.110.10">
    <property type="entry name" value="Electron Transport, Fmn-binding Protein, Chain A"/>
    <property type="match status" value="1"/>
</dbReference>
<dbReference type="GeneID" id="91378315"/>
<reference evidence="3 4" key="1">
    <citation type="submission" date="2022-10" db="EMBL/GenBank/DDBJ databases">
        <title>The complete genomes of actinobacterial strains from the NBC collection.</title>
        <authorList>
            <person name="Joergensen T.S."/>
            <person name="Alvarez Arevalo M."/>
            <person name="Sterndorff E.B."/>
            <person name="Faurdal D."/>
            <person name="Vuksanovic O."/>
            <person name="Mourched A.-S."/>
            <person name="Charusanti P."/>
            <person name="Shaw S."/>
            <person name="Blin K."/>
            <person name="Weber T."/>
        </authorList>
    </citation>
    <scope>NUCLEOTIDE SEQUENCE [LARGE SCALE GENOMIC DNA]</scope>
    <source>
        <strain evidence="3 4">NBC_01413</strain>
    </source>
</reference>
<protein>
    <submittedName>
        <fullName evidence="3">Pyridoxamine 5'-phosphate oxidase family protein</fullName>
    </submittedName>
</protein>
<evidence type="ECO:0000313" key="3">
    <source>
        <dbReference type="EMBL" id="WTY35410.1"/>
    </source>
</evidence>
<dbReference type="Proteomes" id="UP001621418">
    <property type="component" value="Chromosome"/>
</dbReference>
<evidence type="ECO:0000259" key="2">
    <source>
        <dbReference type="Pfam" id="PF01243"/>
    </source>
</evidence>
<dbReference type="InterPro" id="IPR012349">
    <property type="entry name" value="Split_barrel_FMN-bd"/>
</dbReference>
<feature type="region of interest" description="Disordered" evidence="1">
    <location>
        <begin position="170"/>
        <end position="194"/>
    </location>
</feature>
<name>A0ABZ1N606_9NOCA</name>
<dbReference type="InterPro" id="IPR011576">
    <property type="entry name" value="Pyridox_Oxase_N"/>
</dbReference>
<evidence type="ECO:0000313" key="4">
    <source>
        <dbReference type="Proteomes" id="UP001621418"/>
    </source>
</evidence>
<accession>A0ABZ1N606</accession>
<dbReference type="Pfam" id="PF01243">
    <property type="entry name" value="PNPOx_N"/>
    <property type="match status" value="1"/>
</dbReference>
<dbReference type="EMBL" id="CP109527">
    <property type="protein sequence ID" value="WTY35410.1"/>
    <property type="molecule type" value="Genomic_DNA"/>
</dbReference>
<gene>
    <name evidence="3" type="ORF">OG308_29705</name>
</gene>
<dbReference type="RefSeq" id="WP_328655999.1">
    <property type="nucleotide sequence ID" value="NZ_CP108014.1"/>
</dbReference>
<organism evidence="3 4">
    <name type="scientific">Nocardia salmonicida</name>
    <dbReference type="NCBI Taxonomy" id="53431"/>
    <lineage>
        <taxon>Bacteria</taxon>
        <taxon>Bacillati</taxon>
        <taxon>Actinomycetota</taxon>
        <taxon>Actinomycetes</taxon>
        <taxon>Mycobacteriales</taxon>
        <taxon>Nocardiaceae</taxon>
        <taxon>Nocardia</taxon>
    </lineage>
</organism>
<keyword evidence="4" id="KW-1185">Reference proteome</keyword>
<proteinExistence type="predicted"/>
<evidence type="ECO:0000256" key="1">
    <source>
        <dbReference type="SAM" id="MobiDB-lite"/>
    </source>
</evidence>
<dbReference type="SUPFAM" id="SSF50475">
    <property type="entry name" value="FMN-binding split barrel"/>
    <property type="match status" value="1"/>
</dbReference>
<sequence>MNGNDARWRYVREILDRGRKSTGHFGIASVDSAGIPNITPVGTVFFRDDCTGFYFDQYTSALARNLDTNPHLCLISVDRGSLFWFRSLLRGRFIGAPGVRLYGTAGARRLASEAELEQVRRRVRPMRLLRGGRLLWSDFTHVRDIDFSSARLVRYPLMMSHLCQEESVSFTDRGDAPGSATQPPPTRYKRITTT</sequence>